<dbReference type="PROSITE" id="PS00109">
    <property type="entry name" value="PROTEIN_KINASE_TYR"/>
    <property type="match status" value="1"/>
</dbReference>
<dbReference type="InterPro" id="IPR011009">
    <property type="entry name" value="Kinase-like_dom_sf"/>
</dbReference>
<dbReference type="PANTHER" id="PTHR24416">
    <property type="entry name" value="TYROSINE-PROTEIN KINASE RECEPTOR"/>
    <property type="match status" value="1"/>
</dbReference>
<evidence type="ECO:0000256" key="3">
    <source>
        <dbReference type="PROSITE-ProRule" id="PRU10141"/>
    </source>
</evidence>
<gene>
    <name evidence="6" type="ORF">PF009_g16555</name>
    <name evidence="7" type="ORF">PF011_g14252</name>
</gene>
<dbReference type="GO" id="GO:0005524">
    <property type="term" value="F:ATP binding"/>
    <property type="evidence" value="ECO:0007669"/>
    <property type="project" value="UniProtKB-UniRule"/>
</dbReference>
<dbReference type="InterPro" id="IPR020635">
    <property type="entry name" value="Tyr_kinase_cat_dom"/>
</dbReference>
<dbReference type="PROSITE" id="PS51257">
    <property type="entry name" value="PROKAR_LIPOPROTEIN"/>
    <property type="match status" value="1"/>
</dbReference>
<sequence>MPHRRGVTASVPRTLLFHVASLTFACVLSVFFLVTGSALLLVVGCLLVGSSQFARKLTRILWRSEMAINALVAEEGELAVRRRPGTVLGEVTLPVMLLSMLYFLVFKWVLNVVFSVVPLVTWAVSVAQVLPEDAGLADLSLVVTGTTAAQALTAVAFAFLAHQIGVTSARVQGDATRALERRKIEDDYGTMRVKQHKPSAEVVTWNLNREPRTVRIRQKHAEWKQRRYERKARKYELKLRAARDKIDGRRGDTTDLLERYIGAKERDRYAREIEQVAVEAFHVPETKQDAVRRRLHSSDDAKAQVPNGFQVLNGATQGFAWEGEISNVDYDVVCTEGAAFGRVLFKARITVGSSVAVLNSFVLVGSRTMDPSELEADVLEGWMDVMEQTYREIPFRSLEMKELVGQGYFGDAYRATLDGQDVVVKTIRASEFGETTSQIVREFQHEAAMLNMFGHHPCIVPFVGASTDTKFPLALVTQYLPYGSLEDNLRVPNSSTLTLDERTGMLKDAAAGLLNIHEGGFIHRDLAARNCLVDQGNHVRICDFGLCRRVKSETARMLMKDAVGPVKYMAPESLQPPHAFSYDSDVYMFGVLMWETYTNSSPFASLTSVEAMMHVLRGERLPVPRELPASLQRLMQNCFHDSPAERPSMQEVLMALDDSLISSQRASVAIAATTAVATATAAAATSTAMAKSVTSRTNLRKEQDRSIWV</sequence>
<dbReference type="InterPro" id="IPR008266">
    <property type="entry name" value="Tyr_kinase_AS"/>
</dbReference>
<protein>
    <recommendedName>
        <fullName evidence="5">Protein kinase domain-containing protein</fullName>
    </recommendedName>
</protein>
<feature type="domain" description="Protein kinase" evidence="5">
    <location>
        <begin position="398"/>
        <end position="661"/>
    </location>
</feature>
<dbReference type="GO" id="GO:0004714">
    <property type="term" value="F:transmembrane receptor protein tyrosine kinase activity"/>
    <property type="evidence" value="ECO:0007669"/>
    <property type="project" value="UniProtKB-EC"/>
</dbReference>
<dbReference type="Gene3D" id="3.30.200.20">
    <property type="entry name" value="Phosphorylase Kinase, domain 1"/>
    <property type="match status" value="1"/>
</dbReference>
<dbReference type="PROSITE" id="PS00107">
    <property type="entry name" value="PROTEIN_KINASE_ATP"/>
    <property type="match status" value="1"/>
</dbReference>
<keyword evidence="4" id="KW-1133">Transmembrane helix</keyword>
<feature type="transmembrane region" description="Helical" evidence="4">
    <location>
        <begin position="139"/>
        <end position="161"/>
    </location>
</feature>
<proteinExistence type="predicted"/>
<dbReference type="PRINTS" id="PR00109">
    <property type="entry name" value="TYRKINASE"/>
</dbReference>
<keyword evidence="4" id="KW-0472">Membrane</keyword>
<dbReference type="PANTHER" id="PTHR24416:SF611">
    <property type="entry name" value="TYROSINE-PROTEIN KINASE TRANSMEMBRANE RECEPTOR ROR"/>
    <property type="match status" value="1"/>
</dbReference>
<feature type="transmembrane region" description="Helical" evidence="4">
    <location>
        <begin position="20"/>
        <end position="49"/>
    </location>
</feature>
<comment type="caution">
    <text evidence="6">The sequence shown here is derived from an EMBL/GenBank/DDBJ whole genome shotgun (WGS) entry which is preliminary data.</text>
</comment>
<keyword evidence="4" id="KW-0812">Transmembrane</keyword>
<dbReference type="GO" id="GO:0007169">
    <property type="term" value="P:cell surface receptor protein tyrosine kinase signaling pathway"/>
    <property type="evidence" value="ECO:0007669"/>
    <property type="project" value="TreeGrafter"/>
</dbReference>
<dbReference type="Gene3D" id="1.10.510.10">
    <property type="entry name" value="Transferase(Phosphotransferase) domain 1"/>
    <property type="match status" value="1"/>
</dbReference>
<dbReference type="Pfam" id="PF07714">
    <property type="entry name" value="PK_Tyr_Ser-Thr"/>
    <property type="match status" value="1"/>
</dbReference>
<dbReference type="InterPro" id="IPR000719">
    <property type="entry name" value="Prot_kinase_dom"/>
</dbReference>
<comment type="catalytic activity">
    <reaction evidence="2">
        <text>L-tyrosyl-[protein] + ATP = O-phospho-L-tyrosyl-[protein] + ADP + H(+)</text>
        <dbReference type="Rhea" id="RHEA:10596"/>
        <dbReference type="Rhea" id="RHEA-COMP:10136"/>
        <dbReference type="Rhea" id="RHEA-COMP:20101"/>
        <dbReference type="ChEBI" id="CHEBI:15378"/>
        <dbReference type="ChEBI" id="CHEBI:30616"/>
        <dbReference type="ChEBI" id="CHEBI:46858"/>
        <dbReference type="ChEBI" id="CHEBI:61978"/>
        <dbReference type="ChEBI" id="CHEBI:456216"/>
        <dbReference type="EC" id="2.7.10.1"/>
    </reaction>
</comment>
<dbReference type="CDD" id="cd00192">
    <property type="entry name" value="PTKc"/>
    <property type="match status" value="1"/>
</dbReference>
<evidence type="ECO:0000313" key="6">
    <source>
        <dbReference type="EMBL" id="KAE8933448.1"/>
    </source>
</evidence>
<dbReference type="EMBL" id="QXGF01001011">
    <property type="protein sequence ID" value="KAE8933448.1"/>
    <property type="molecule type" value="Genomic_DNA"/>
</dbReference>
<dbReference type="Proteomes" id="UP000460718">
    <property type="component" value="Unassembled WGS sequence"/>
</dbReference>
<evidence type="ECO:0000256" key="2">
    <source>
        <dbReference type="ARBA" id="ARBA00051243"/>
    </source>
</evidence>
<dbReference type="GO" id="GO:0043235">
    <property type="term" value="C:receptor complex"/>
    <property type="evidence" value="ECO:0007669"/>
    <property type="project" value="TreeGrafter"/>
</dbReference>
<accession>A0A6A3ETW1</accession>
<evidence type="ECO:0000313" key="7">
    <source>
        <dbReference type="EMBL" id="KAE9000281.1"/>
    </source>
</evidence>
<dbReference type="SMART" id="SM00219">
    <property type="entry name" value="TyrKc"/>
    <property type="match status" value="1"/>
</dbReference>
<dbReference type="AlphaFoldDB" id="A0A6A3ETW1"/>
<reference evidence="6 8" key="1">
    <citation type="submission" date="2018-08" db="EMBL/GenBank/DDBJ databases">
        <title>Genomic investigation of the strawberry pathogen Phytophthora fragariae indicates pathogenicity is determined by transcriptional variation in three key races.</title>
        <authorList>
            <person name="Adams T.M."/>
            <person name="Armitage A.D."/>
            <person name="Sobczyk M.K."/>
            <person name="Bates H.J."/>
            <person name="Dunwell J.M."/>
            <person name="Nellist C.F."/>
            <person name="Harrison R.J."/>
        </authorList>
    </citation>
    <scope>NUCLEOTIDE SEQUENCE [LARGE SCALE GENOMIC DNA]</scope>
    <source>
        <strain evidence="6 8">NOV-9</strain>
        <strain evidence="7 9">SCRP245</strain>
    </source>
</reference>
<dbReference type="InterPro" id="IPR050122">
    <property type="entry name" value="RTK"/>
</dbReference>
<name>A0A6A3ETW1_9STRA</name>
<dbReference type="InterPro" id="IPR001245">
    <property type="entry name" value="Ser-Thr/Tyr_kinase_cat_dom"/>
</dbReference>
<feature type="binding site" evidence="3">
    <location>
        <position position="425"/>
    </location>
    <ligand>
        <name>ATP</name>
        <dbReference type="ChEBI" id="CHEBI:30616"/>
    </ligand>
</feature>
<evidence type="ECO:0000313" key="8">
    <source>
        <dbReference type="Proteomes" id="UP000429523"/>
    </source>
</evidence>
<comment type="subcellular location">
    <subcellularLocation>
        <location evidence="1">Membrane</location>
        <topology evidence="1">Single-pass membrane protein</topology>
    </subcellularLocation>
</comment>
<dbReference type="GO" id="GO:0005886">
    <property type="term" value="C:plasma membrane"/>
    <property type="evidence" value="ECO:0007669"/>
    <property type="project" value="TreeGrafter"/>
</dbReference>
<dbReference type="SUPFAM" id="SSF56112">
    <property type="entry name" value="Protein kinase-like (PK-like)"/>
    <property type="match status" value="1"/>
</dbReference>
<evidence type="ECO:0000256" key="1">
    <source>
        <dbReference type="ARBA" id="ARBA00004167"/>
    </source>
</evidence>
<organism evidence="6 8">
    <name type="scientific">Phytophthora fragariae</name>
    <dbReference type="NCBI Taxonomy" id="53985"/>
    <lineage>
        <taxon>Eukaryota</taxon>
        <taxon>Sar</taxon>
        <taxon>Stramenopiles</taxon>
        <taxon>Oomycota</taxon>
        <taxon>Peronosporomycetes</taxon>
        <taxon>Peronosporales</taxon>
        <taxon>Peronosporaceae</taxon>
        <taxon>Phytophthora</taxon>
    </lineage>
</organism>
<keyword evidence="3" id="KW-0547">Nucleotide-binding</keyword>
<dbReference type="Proteomes" id="UP000429523">
    <property type="component" value="Unassembled WGS sequence"/>
</dbReference>
<dbReference type="PROSITE" id="PS50011">
    <property type="entry name" value="PROTEIN_KINASE_DOM"/>
    <property type="match status" value="1"/>
</dbReference>
<feature type="transmembrane region" description="Helical" evidence="4">
    <location>
        <begin position="112"/>
        <end position="130"/>
    </location>
</feature>
<evidence type="ECO:0000259" key="5">
    <source>
        <dbReference type="PROSITE" id="PS50011"/>
    </source>
</evidence>
<dbReference type="EMBL" id="QXFW01000914">
    <property type="protein sequence ID" value="KAE9000281.1"/>
    <property type="molecule type" value="Genomic_DNA"/>
</dbReference>
<evidence type="ECO:0000313" key="9">
    <source>
        <dbReference type="Proteomes" id="UP000460718"/>
    </source>
</evidence>
<evidence type="ECO:0000256" key="4">
    <source>
        <dbReference type="SAM" id="Phobius"/>
    </source>
</evidence>
<dbReference type="InterPro" id="IPR017441">
    <property type="entry name" value="Protein_kinase_ATP_BS"/>
</dbReference>
<keyword evidence="3" id="KW-0067">ATP-binding</keyword>